<accession>A0ABS4IR01</accession>
<dbReference type="InterPro" id="IPR050095">
    <property type="entry name" value="ECF_ABC_transporter_ATP-bd"/>
</dbReference>
<comment type="caution">
    <text evidence="14">The sequence shown here is derived from an EMBL/GenBank/DDBJ whole genome shotgun (WGS) entry which is preliminary data.</text>
</comment>
<evidence type="ECO:0000313" key="14">
    <source>
        <dbReference type="EMBL" id="MBP1990000.1"/>
    </source>
</evidence>
<dbReference type="InterPro" id="IPR027417">
    <property type="entry name" value="P-loop_NTPase"/>
</dbReference>
<feature type="transmembrane region" description="Helical" evidence="12">
    <location>
        <begin position="467"/>
        <end position="486"/>
    </location>
</feature>
<dbReference type="InterPro" id="IPR003439">
    <property type="entry name" value="ABC_transporter-like_ATP-bd"/>
</dbReference>
<evidence type="ECO:0000256" key="8">
    <source>
        <dbReference type="ARBA" id="ARBA00022967"/>
    </source>
</evidence>
<gene>
    <name evidence="14" type="ORF">J2Z66_001598</name>
</gene>
<comment type="similarity">
    <text evidence="2">Belongs to the ABC transporter superfamily.</text>
</comment>
<dbReference type="SMART" id="SM00382">
    <property type="entry name" value="AAA"/>
    <property type="match status" value="1"/>
</dbReference>
<comment type="subcellular location">
    <subcellularLocation>
        <location evidence="1">Membrane</location>
        <topology evidence="1">Multi-pass membrane protein</topology>
    </subcellularLocation>
</comment>
<evidence type="ECO:0000256" key="2">
    <source>
        <dbReference type="ARBA" id="ARBA00005417"/>
    </source>
</evidence>
<dbReference type="SUPFAM" id="SSF52540">
    <property type="entry name" value="P-loop containing nucleoside triphosphate hydrolases"/>
    <property type="match status" value="1"/>
</dbReference>
<organism evidence="14 15">
    <name type="scientific">Paenibacillus eucommiae</name>
    <dbReference type="NCBI Taxonomy" id="1355755"/>
    <lineage>
        <taxon>Bacteria</taxon>
        <taxon>Bacillati</taxon>
        <taxon>Bacillota</taxon>
        <taxon>Bacilli</taxon>
        <taxon>Bacillales</taxon>
        <taxon>Paenibacillaceae</taxon>
        <taxon>Paenibacillus</taxon>
    </lineage>
</organism>
<name>A0ABS4IR01_9BACL</name>
<feature type="transmembrane region" description="Helical" evidence="12">
    <location>
        <begin position="420"/>
        <end position="446"/>
    </location>
</feature>
<dbReference type="Pfam" id="PF02361">
    <property type="entry name" value="CbiQ"/>
    <property type="match status" value="1"/>
</dbReference>
<keyword evidence="10 12" id="KW-0472">Membrane</keyword>
<feature type="compositionally biased region" description="Basic residues" evidence="11">
    <location>
        <begin position="321"/>
        <end position="338"/>
    </location>
</feature>
<keyword evidence="14" id="KW-0378">Hydrolase</keyword>
<feature type="domain" description="ABC transporter" evidence="13">
    <location>
        <begin position="15"/>
        <end position="259"/>
    </location>
</feature>
<keyword evidence="6" id="KW-0547">Nucleotide-binding</keyword>
<keyword evidence="3" id="KW-0813">Transport</keyword>
<keyword evidence="4" id="KW-1003">Cell membrane</keyword>
<dbReference type="Gene3D" id="3.40.50.300">
    <property type="entry name" value="P-loop containing nucleotide triphosphate hydrolases"/>
    <property type="match status" value="1"/>
</dbReference>
<sequence length="581" mass="64841">MERKNHSSVPVAVPLLLEGLSLHSDDGAGDGRKEQNSSIQLEPGTITVLMGPNGAGKTTLLEKLAGLRNPEELHIAYGAEPLWHHRKFRKPRLNLEALRSYSYSSQSPEDGLFARSVSDELVYSLRAYGWIGEERDARISTTLEAVGWDGSWLSRDPFLMSGGERRRTALASAFVTPSAWLLLDEPTAGLDGAGHERVAQRLKELKKEGTGIVLVSHDSDWALPLADSVLLLSAEGKMRLSSCEEIIEHPEWLEEAGMWVPQWLRMAHLLRKNGIPAERLWNPKQAALEIQKIDGFIDGTEGLLRNEAEGDHEQARQQFQKSKKQSKKRNKNSSKHRMSGFDPRSVWLAYLALSAGMFAQGSWIGLGVGAIVTLLLLTAGNISLRRWHGVIFSFAFFMITASALSAIGSRGGSGFLDMEAFAGTLFSFSRTMLVLLLGLAIPLVMSPLSLRRSLEQLLSIKGKTPEFARRIILTVALMMRFVPVLLSEWERYTRIFLARGKELSRTPRALIGRLRDISLPFLLSLFRLGDEVALALESRGVRRHVQPSRGSKLHWQWRDSALVLGALLFAVGFMWFSRQYK</sequence>
<dbReference type="CDD" id="cd03225">
    <property type="entry name" value="ABC_cobalt_CbiO_domain1"/>
    <property type="match status" value="1"/>
</dbReference>
<dbReference type="RefSeq" id="WP_209970762.1">
    <property type="nucleotide sequence ID" value="NZ_JAGGLB010000003.1"/>
</dbReference>
<dbReference type="GO" id="GO:0005524">
    <property type="term" value="F:ATP binding"/>
    <property type="evidence" value="ECO:0007669"/>
    <property type="project" value="UniProtKB-KW"/>
</dbReference>
<feature type="transmembrane region" description="Helical" evidence="12">
    <location>
        <begin position="389"/>
        <end position="408"/>
    </location>
</feature>
<dbReference type="CDD" id="cd16914">
    <property type="entry name" value="EcfT"/>
    <property type="match status" value="1"/>
</dbReference>
<feature type="transmembrane region" description="Helical" evidence="12">
    <location>
        <begin position="347"/>
        <end position="377"/>
    </location>
</feature>
<dbReference type="InterPro" id="IPR003593">
    <property type="entry name" value="AAA+_ATPase"/>
</dbReference>
<evidence type="ECO:0000259" key="13">
    <source>
        <dbReference type="PROSITE" id="PS50893"/>
    </source>
</evidence>
<evidence type="ECO:0000256" key="11">
    <source>
        <dbReference type="SAM" id="MobiDB-lite"/>
    </source>
</evidence>
<proteinExistence type="inferred from homology"/>
<evidence type="ECO:0000256" key="5">
    <source>
        <dbReference type="ARBA" id="ARBA00022692"/>
    </source>
</evidence>
<keyword evidence="15" id="KW-1185">Reference proteome</keyword>
<evidence type="ECO:0000313" key="15">
    <source>
        <dbReference type="Proteomes" id="UP001519287"/>
    </source>
</evidence>
<dbReference type="PANTHER" id="PTHR43553:SF24">
    <property type="entry name" value="ENERGY-COUPLING FACTOR TRANSPORTER ATP-BINDING PROTEIN ECFA1"/>
    <property type="match status" value="1"/>
</dbReference>
<keyword evidence="5 12" id="KW-0812">Transmembrane</keyword>
<dbReference type="PROSITE" id="PS50893">
    <property type="entry name" value="ABC_TRANSPORTER_2"/>
    <property type="match status" value="1"/>
</dbReference>
<dbReference type="Proteomes" id="UP001519287">
    <property type="component" value="Unassembled WGS sequence"/>
</dbReference>
<evidence type="ECO:0000256" key="3">
    <source>
        <dbReference type="ARBA" id="ARBA00022448"/>
    </source>
</evidence>
<dbReference type="PANTHER" id="PTHR43553">
    <property type="entry name" value="HEAVY METAL TRANSPORTER"/>
    <property type="match status" value="1"/>
</dbReference>
<dbReference type="InterPro" id="IPR003339">
    <property type="entry name" value="ABC/ECF_trnsptr_transmembrane"/>
</dbReference>
<dbReference type="GO" id="GO:0016787">
    <property type="term" value="F:hydrolase activity"/>
    <property type="evidence" value="ECO:0007669"/>
    <property type="project" value="UniProtKB-KW"/>
</dbReference>
<reference evidence="14 15" key="1">
    <citation type="submission" date="2021-03" db="EMBL/GenBank/DDBJ databases">
        <title>Genomic Encyclopedia of Type Strains, Phase IV (KMG-IV): sequencing the most valuable type-strain genomes for metagenomic binning, comparative biology and taxonomic classification.</title>
        <authorList>
            <person name="Goeker M."/>
        </authorList>
    </citation>
    <scope>NUCLEOTIDE SEQUENCE [LARGE SCALE GENOMIC DNA]</scope>
    <source>
        <strain evidence="14 15">DSM 26048</strain>
    </source>
</reference>
<dbReference type="EMBL" id="JAGGLB010000003">
    <property type="protein sequence ID" value="MBP1990000.1"/>
    <property type="molecule type" value="Genomic_DNA"/>
</dbReference>
<keyword evidence="9 12" id="KW-1133">Transmembrane helix</keyword>
<feature type="region of interest" description="Disordered" evidence="11">
    <location>
        <begin position="309"/>
        <end position="339"/>
    </location>
</feature>
<evidence type="ECO:0000256" key="7">
    <source>
        <dbReference type="ARBA" id="ARBA00022840"/>
    </source>
</evidence>
<dbReference type="Pfam" id="PF00005">
    <property type="entry name" value="ABC_tran"/>
    <property type="match status" value="1"/>
</dbReference>
<dbReference type="InterPro" id="IPR015856">
    <property type="entry name" value="ABC_transpr_CbiO/EcfA_su"/>
</dbReference>
<dbReference type="EC" id="3.6.3.-" evidence="14"/>
<protein>
    <submittedName>
        <fullName evidence="14">Energy-coupling factor transport system ATP-binding protein</fullName>
        <ecNumber evidence="14">3.6.3.-</ecNumber>
    </submittedName>
</protein>
<evidence type="ECO:0000256" key="9">
    <source>
        <dbReference type="ARBA" id="ARBA00022989"/>
    </source>
</evidence>
<feature type="transmembrane region" description="Helical" evidence="12">
    <location>
        <begin position="557"/>
        <end position="576"/>
    </location>
</feature>
<evidence type="ECO:0000256" key="6">
    <source>
        <dbReference type="ARBA" id="ARBA00022741"/>
    </source>
</evidence>
<evidence type="ECO:0000256" key="10">
    <source>
        <dbReference type="ARBA" id="ARBA00023136"/>
    </source>
</evidence>
<evidence type="ECO:0000256" key="1">
    <source>
        <dbReference type="ARBA" id="ARBA00004141"/>
    </source>
</evidence>
<keyword evidence="7 14" id="KW-0067">ATP-binding</keyword>
<keyword evidence="8" id="KW-1278">Translocase</keyword>
<evidence type="ECO:0000256" key="12">
    <source>
        <dbReference type="SAM" id="Phobius"/>
    </source>
</evidence>
<evidence type="ECO:0000256" key="4">
    <source>
        <dbReference type="ARBA" id="ARBA00022475"/>
    </source>
</evidence>